<evidence type="ECO:0000313" key="3">
    <source>
        <dbReference type="EMBL" id="MTV99400.1"/>
    </source>
</evidence>
<proteinExistence type="predicted"/>
<dbReference type="EMBL" id="NNBW01000066">
    <property type="protein sequence ID" value="OYL29125.1"/>
    <property type="molecule type" value="Genomic_DNA"/>
</dbReference>
<dbReference type="Gene3D" id="3.40.250.10">
    <property type="entry name" value="Rhodanese-like domain"/>
    <property type="match status" value="1"/>
</dbReference>
<dbReference type="PROSITE" id="PS50206">
    <property type="entry name" value="RHODANESE_3"/>
    <property type="match status" value="1"/>
</dbReference>
<dbReference type="InterPro" id="IPR036873">
    <property type="entry name" value="Rhodanese-like_dom_sf"/>
</dbReference>
<dbReference type="EMBL" id="WNHS01000022">
    <property type="protein sequence ID" value="MTW24497.1"/>
    <property type="molecule type" value="Genomic_DNA"/>
</dbReference>
<accession>A0A229FTV9</accession>
<evidence type="ECO:0000313" key="8">
    <source>
        <dbReference type="Proteomes" id="UP000469505"/>
    </source>
</evidence>
<evidence type="ECO:0000313" key="4">
    <source>
        <dbReference type="EMBL" id="MTW24497.1"/>
    </source>
</evidence>
<name>A0A229FTV9_STREE</name>
<sequence length="53" mass="5871">MDKKQAYIVSCHSGLRSYIAEPILKQAGFTAQNLDGAYSLYKMVNPEGVEYGN</sequence>
<organism evidence="4 9">
    <name type="scientific">Streptococcus pneumoniae</name>
    <dbReference type="NCBI Taxonomy" id="1313"/>
    <lineage>
        <taxon>Bacteria</taxon>
        <taxon>Bacillati</taxon>
        <taxon>Bacillota</taxon>
        <taxon>Bacilli</taxon>
        <taxon>Lactobacillales</taxon>
        <taxon>Streptococcaceae</taxon>
        <taxon>Streptococcus</taxon>
    </lineage>
</organism>
<reference evidence="7 8" key="2">
    <citation type="submission" date="2019-11" db="EMBL/GenBank/DDBJ databases">
        <title>Growth characteristics of pneumococcus vary with the chemical composition of the capsule and with environmental conditions.</title>
        <authorList>
            <person name="Tothpal A."/>
            <person name="Desobry K."/>
            <person name="Joshi S."/>
            <person name="Wyllie A.L."/>
            <person name="Weinberger D.M."/>
        </authorList>
    </citation>
    <scope>NUCLEOTIDE SEQUENCE [LARGE SCALE GENOMIC DNA]</scope>
    <source>
        <strain evidence="7">pnumococcus19F</strain>
        <strain evidence="3">Pnumococcus19F</strain>
        <strain evidence="4">Pnumococcus23A</strain>
        <strain evidence="9">pnumococcus23A</strain>
        <strain evidence="8">pnumococcus35B</strain>
        <strain evidence="2">Pnumococcus35B</strain>
    </source>
</reference>
<dbReference type="Proteomes" id="UP000469505">
    <property type="component" value="Unassembled WGS sequence"/>
</dbReference>
<evidence type="ECO:0000313" key="2">
    <source>
        <dbReference type="EMBL" id="MTV87640.1"/>
    </source>
</evidence>
<gene>
    <name evidence="5" type="ORF">A5N45_05595</name>
    <name evidence="3" type="ORF">GM536_10075</name>
    <name evidence="4" type="ORF">GM537_06500</name>
    <name evidence="2" type="ORF">GM543_09010</name>
</gene>
<protein>
    <submittedName>
        <fullName evidence="4">NAD(FAD)-dependent dehydrogenase</fullName>
    </submittedName>
</protein>
<feature type="domain" description="Rhodanese" evidence="1">
    <location>
        <begin position="2"/>
        <end position="50"/>
    </location>
</feature>
<dbReference type="Proteomes" id="UP000214939">
    <property type="component" value="Unassembled WGS sequence"/>
</dbReference>
<dbReference type="Proteomes" id="UP000437160">
    <property type="component" value="Unassembled WGS sequence"/>
</dbReference>
<dbReference type="Proteomes" id="UP000490982">
    <property type="component" value="Unassembled WGS sequence"/>
</dbReference>
<dbReference type="EMBL" id="WNHX01000050">
    <property type="protein sequence ID" value="MTV87640.1"/>
    <property type="molecule type" value="Genomic_DNA"/>
</dbReference>
<evidence type="ECO:0000313" key="6">
    <source>
        <dbReference type="Proteomes" id="UP000214939"/>
    </source>
</evidence>
<comment type="caution">
    <text evidence="4">The sequence shown here is derived from an EMBL/GenBank/DDBJ whole genome shotgun (WGS) entry which is preliminary data.</text>
</comment>
<evidence type="ECO:0000313" key="7">
    <source>
        <dbReference type="Proteomes" id="UP000437160"/>
    </source>
</evidence>
<reference evidence="5 6" key="1">
    <citation type="submission" date="2017-07" db="EMBL/GenBank/DDBJ databases">
        <title>Invasive disease caused simultaneously by more than one serotype of Streptococcus pneumoniae, South Africa.</title>
        <authorList>
            <person name="Ndlangisa K."/>
            <person name="Du Plessis M."/>
            <person name="Von Gottberg A."/>
        </authorList>
    </citation>
    <scope>NUCLEOTIDE SEQUENCE [LARGE SCALE GENOMIC DNA]</scope>
    <source>
        <strain evidence="5 6">8227-15B</strain>
    </source>
</reference>
<dbReference type="EMBL" id="WNIA01000077">
    <property type="protein sequence ID" value="MTV99400.1"/>
    <property type="molecule type" value="Genomic_DNA"/>
</dbReference>
<dbReference type="SUPFAM" id="SSF52821">
    <property type="entry name" value="Rhodanese/Cell cycle control phosphatase"/>
    <property type="match status" value="1"/>
</dbReference>
<evidence type="ECO:0000313" key="9">
    <source>
        <dbReference type="Proteomes" id="UP000490982"/>
    </source>
</evidence>
<evidence type="ECO:0000313" key="5">
    <source>
        <dbReference type="EMBL" id="OYL29125.1"/>
    </source>
</evidence>
<evidence type="ECO:0000259" key="1">
    <source>
        <dbReference type="PROSITE" id="PS50206"/>
    </source>
</evidence>
<dbReference type="InterPro" id="IPR001763">
    <property type="entry name" value="Rhodanese-like_dom"/>
</dbReference>
<dbReference type="AlphaFoldDB" id="A0A229FTV9"/>